<name>A0A0G4F4T3_9ALVE</name>
<feature type="coiled-coil region" evidence="2">
    <location>
        <begin position="68"/>
        <end position="95"/>
    </location>
</feature>
<protein>
    <submittedName>
        <fullName evidence="4">Uncharacterized protein</fullName>
    </submittedName>
</protein>
<dbReference type="SUPFAM" id="SSF81901">
    <property type="entry name" value="HCP-like"/>
    <property type="match status" value="2"/>
</dbReference>
<keyword evidence="2" id="KW-0175">Coiled coil</keyword>
<dbReference type="PANTHER" id="PTHR11102">
    <property type="entry name" value="SEL-1-LIKE PROTEIN"/>
    <property type="match status" value="1"/>
</dbReference>
<evidence type="ECO:0000256" key="3">
    <source>
        <dbReference type="SAM" id="MobiDB-lite"/>
    </source>
</evidence>
<feature type="compositionally biased region" description="Basic and acidic residues" evidence="3">
    <location>
        <begin position="981"/>
        <end position="997"/>
    </location>
</feature>
<organism evidence="4">
    <name type="scientific">Chromera velia CCMP2878</name>
    <dbReference type="NCBI Taxonomy" id="1169474"/>
    <lineage>
        <taxon>Eukaryota</taxon>
        <taxon>Sar</taxon>
        <taxon>Alveolata</taxon>
        <taxon>Colpodellida</taxon>
        <taxon>Chromeraceae</taxon>
        <taxon>Chromera</taxon>
    </lineage>
</organism>
<gene>
    <name evidence="4" type="ORF">Cvel_15039</name>
</gene>
<feature type="region of interest" description="Disordered" evidence="3">
    <location>
        <begin position="679"/>
        <end position="701"/>
    </location>
</feature>
<dbReference type="SMART" id="SM00671">
    <property type="entry name" value="SEL1"/>
    <property type="match status" value="9"/>
</dbReference>
<dbReference type="EMBL" id="CDMZ01000105">
    <property type="protein sequence ID" value="CEM06732.1"/>
    <property type="molecule type" value="Genomic_DNA"/>
</dbReference>
<dbReference type="Pfam" id="PF08238">
    <property type="entry name" value="Sel1"/>
    <property type="match status" value="11"/>
</dbReference>
<dbReference type="InterPro" id="IPR006597">
    <property type="entry name" value="Sel1-like"/>
</dbReference>
<evidence type="ECO:0000256" key="1">
    <source>
        <dbReference type="ARBA" id="ARBA00038101"/>
    </source>
</evidence>
<feature type="region of interest" description="Disordered" evidence="3">
    <location>
        <begin position="245"/>
        <end position="277"/>
    </location>
</feature>
<evidence type="ECO:0000313" key="4">
    <source>
        <dbReference type="EMBL" id="CEM06732.1"/>
    </source>
</evidence>
<reference evidence="4" key="1">
    <citation type="submission" date="2014-11" db="EMBL/GenBank/DDBJ databases">
        <authorList>
            <person name="Otto D Thomas"/>
            <person name="Naeem Raeece"/>
        </authorList>
    </citation>
    <scope>NUCLEOTIDE SEQUENCE</scope>
</reference>
<dbReference type="VEuPathDB" id="CryptoDB:Cvel_15039"/>
<feature type="region of interest" description="Disordered" evidence="3">
    <location>
        <begin position="898"/>
        <end position="997"/>
    </location>
</feature>
<feature type="compositionally biased region" description="Low complexity" evidence="3">
    <location>
        <begin position="797"/>
        <end position="817"/>
    </location>
</feature>
<dbReference type="PANTHER" id="PTHR11102:SF160">
    <property type="entry name" value="ERAD-ASSOCIATED E3 UBIQUITIN-PROTEIN LIGASE COMPONENT HRD3"/>
    <property type="match status" value="1"/>
</dbReference>
<dbReference type="InterPro" id="IPR011990">
    <property type="entry name" value="TPR-like_helical_dom_sf"/>
</dbReference>
<sequence>MSGRRGSKQAKEKESPPEQIQKCSSAILDKFSTTTATWKSRRQLELECECLREICTTCDLKAVEGVLSESTKADMRQLAGVLEKLREKIDRAFEQAAQKPCCPCTSFESRLRKALSDCPACEPEVLRFLRSLAACVIFALLDAFQQIERMTGEISKRVVAVEKSHINLDEAAMLCIEAHKLRYGHGVPVNCLTAYDLYVCAAEIGSPEGMCCAGILLEEGKVDALRLGSDRRKDRERALRKVRAKIRSAEGSEEGEGAEGDGNDEEEEEEPPTLDSLLGVGADPRHCLYTKLEGKMRDALDPITKSKRLYEAQKWYEAAAALDHSDAIYRLARMTEKGEGELRMDKKKAAALYYKAAELGHAEAQADVGHLYEIGCGEDFRQSYKGAYSWYLKSASQKSSRGINNLASLLFEGRGCSRDVERAAELFKIAADMGNTAAQFNLGICYEFGLGVSTPDSDAACRLYEAAANKGHVRAGASLGYLLYRMAAQAGSPQEHFVEAAKWLRKASEDGDGEAAYYLGQMHEGGNGVGRDLLQAYGQYVKAAERGWLKAHARIGALLLQGGGGLGTPNPKKAVQHFRVAAQQNDPEGLNSLGLCFQEGLALEDGRADFQQAAECFERAVEGGDVGAMHNLANLYEKGLGVVQSSSRAHRLLEEAAARGNVQARTSLNRSLHRRGLLTLPPASQMEKTHTGQLSPARPSVSPQLAATTSQAFKYPPGGSPVSADGYVSGAGGLGQTAYGGLAGSPNGVLPGGRRRMMSTGATGVLSSLDLAFQTPTPVNSRVARSGSFPGAQLQTAQQQPAVDAEAAPPALPPLLASSQAGEHMMPMPTQSPLRSNLPSGIGGASGLWGSSPPLGLSSPLYAQAYQRMEEQARQSQDQSPDMDDILKGRVLRPAFRDRVNHQVIQKHPVKGETVSSPSFSNRGARGSRRSSPTKNTGGREANRFHRAQPDPDLASGMPTFAPSPEPAQPIQPILLPEQGLHPRHEGGDSREEGMHQ</sequence>
<feature type="compositionally biased region" description="Acidic residues" evidence="3">
    <location>
        <begin position="251"/>
        <end position="272"/>
    </location>
</feature>
<comment type="similarity">
    <text evidence="1">Belongs to the sel-1 family.</text>
</comment>
<feature type="compositionally biased region" description="Basic and acidic residues" evidence="3">
    <location>
        <begin position="941"/>
        <end position="950"/>
    </location>
</feature>
<dbReference type="InterPro" id="IPR050767">
    <property type="entry name" value="Sel1_AlgK"/>
</dbReference>
<evidence type="ECO:0000256" key="2">
    <source>
        <dbReference type="SAM" id="Coils"/>
    </source>
</evidence>
<proteinExistence type="inferred from homology"/>
<accession>A0A0G4F4T3</accession>
<feature type="region of interest" description="Disordered" evidence="3">
    <location>
        <begin position="1"/>
        <end position="20"/>
    </location>
</feature>
<dbReference type="Gene3D" id="1.25.40.10">
    <property type="entry name" value="Tetratricopeptide repeat domain"/>
    <property type="match status" value="2"/>
</dbReference>
<dbReference type="AlphaFoldDB" id="A0A0G4F4T3"/>
<feature type="region of interest" description="Disordered" evidence="3">
    <location>
        <begin position="792"/>
        <end position="817"/>
    </location>
</feature>